<protein>
    <submittedName>
        <fullName evidence="1">Uncharacterized protein</fullName>
    </submittedName>
</protein>
<evidence type="ECO:0000313" key="2">
    <source>
        <dbReference type="Proteomes" id="UP000092460"/>
    </source>
</evidence>
<dbReference type="VEuPathDB" id="VectorBase:GPPI050329"/>
<dbReference type="Gene3D" id="3.40.50.11060">
    <property type="entry name" value="GTPase HflX, N-terminal domain"/>
    <property type="match status" value="1"/>
</dbReference>
<sequence>MLTNQDSEYEEVVNGAMRLTRNFQVAHSVLIIQPYVKWGPKRNVFTSPDDQLKEAEALVNSLPNWHMAFSLKVPLESLERKALFGKAKGACGKRLTCLFLSKGSLSFAQKSILESYFNLPVLDRYSIVIQILRLHATSAEARIQVAMTELQGEALPILNKAICYGSTSLLEWNSYVSYLEGMADTNSSSCLMLK</sequence>
<dbReference type="Proteomes" id="UP000092460">
    <property type="component" value="Unassembled WGS sequence"/>
</dbReference>
<dbReference type="InterPro" id="IPR042108">
    <property type="entry name" value="GTPase_HflX_N_sf"/>
</dbReference>
<dbReference type="GO" id="GO:0005525">
    <property type="term" value="F:GTP binding"/>
    <property type="evidence" value="ECO:0007669"/>
    <property type="project" value="InterPro"/>
</dbReference>
<organism evidence="1 2">
    <name type="scientific">Glossina palpalis gambiensis</name>
    <dbReference type="NCBI Taxonomy" id="67801"/>
    <lineage>
        <taxon>Eukaryota</taxon>
        <taxon>Metazoa</taxon>
        <taxon>Ecdysozoa</taxon>
        <taxon>Arthropoda</taxon>
        <taxon>Hexapoda</taxon>
        <taxon>Insecta</taxon>
        <taxon>Pterygota</taxon>
        <taxon>Neoptera</taxon>
        <taxon>Endopterygota</taxon>
        <taxon>Diptera</taxon>
        <taxon>Brachycera</taxon>
        <taxon>Muscomorpha</taxon>
        <taxon>Hippoboscoidea</taxon>
        <taxon>Glossinidae</taxon>
        <taxon>Glossina</taxon>
    </lineage>
</organism>
<dbReference type="STRING" id="67801.A0A1B0C6A8"/>
<keyword evidence="2" id="KW-1185">Reference proteome</keyword>
<name>A0A1B0C6A8_9MUSC</name>
<dbReference type="EnsemblMetazoa" id="GPPI050329-RA">
    <property type="protein sequence ID" value="GPPI050329-PA"/>
    <property type="gene ID" value="GPPI050329"/>
</dbReference>
<dbReference type="GO" id="GO:0043022">
    <property type="term" value="F:ribosome binding"/>
    <property type="evidence" value="ECO:0007669"/>
    <property type="project" value="TreeGrafter"/>
</dbReference>
<reference evidence="2" key="1">
    <citation type="submission" date="2015-01" db="EMBL/GenBank/DDBJ databases">
        <authorList>
            <person name="Aksoy S."/>
            <person name="Warren W."/>
            <person name="Wilson R.K."/>
        </authorList>
    </citation>
    <scope>NUCLEOTIDE SEQUENCE [LARGE SCALE GENOMIC DNA]</scope>
    <source>
        <strain evidence="2">IAEA</strain>
    </source>
</reference>
<dbReference type="InterPro" id="IPR016496">
    <property type="entry name" value="GTPase_HflX"/>
</dbReference>
<dbReference type="PANTHER" id="PTHR10229">
    <property type="entry name" value="GTP-BINDING PROTEIN HFLX"/>
    <property type="match status" value="1"/>
</dbReference>
<dbReference type="GO" id="GO:0005737">
    <property type="term" value="C:cytoplasm"/>
    <property type="evidence" value="ECO:0007669"/>
    <property type="project" value="TreeGrafter"/>
</dbReference>
<reference evidence="1" key="2">
    <citation type="submission" date="2020-05" db="UniProtKB">
        <authorList>
            <consortium name="EnsemblMetazoa"/>
        </authorList>
    </citation>
    <scope>IDENTIFICATION</scope>
    <source>
        <strain evidence="1">IAEA</strain>
    </source>
</reference>
<proteinExistence type="predicted"/>
<accession>A0A1B0C6A8</accession>
<evidence type="ECO:0000313" key="1">
    <source>
        <dbReference type="EnsemblMetazoa" id="GPPI050329-PA"/>
    </source>
</evidence>
<dbReference type="EMBL" id="JXJN01026522">
    <property type="status" value="NOT_ANNOTATED_CDS"/>
    <property type="molecule type" value="Genomic_DNA"/>
</dbReference>
<dbReference type="PANTHER" id="PTHR10229:SF0">
    <property type="entry name" value="GTP-BINDING PROTEIN 6-RELATED"/>
    <property type="match status" value="1"/>
</dbReference>
<dbReference type="AlphaFoldDB" id="A0A1B0C6A8"/>